<evidence type="ECO:0000313" key="3">
    <source>
        <dbReference type="EMBL" id="MDE1461928.1"/>
    </source>
</evidence>
<reference evidence="3 4" key="1">
    <citation type="submission" date="2022-11" db="EMBL/GenBank/DDBJ databases">
        <title>Spartinivicinus poritis sp. nov., isolated from scleractinian coral Porites lutea.</title>
        <authorList>
            <person name="Zhang G."/>
            <person name="Cai L."/>
            <person name="Wei Q."/>
        </authorList>
    </citation>
    <scope>NUCLEOTIDE SEQUENCE [LARGE SCALE GENOMIC DNA]</scope>
    <source>
        <strain evidence="3 4">A2-2</strain>
    </source>
</reference>
<dbReference type="CDD" id="cd03811">
    <property type="entry name" value="GT4_GT28_WabH-like"/>
    <property type="match status" value="1"/>
</dbReference>
<dbReference type="PANTHER" id="PTHR12526:SF637">
    <property type="entry name" value="GLYCOSYLTRANSFERASE EPSF-RELATED"/>
    <property type="match status" value="1"/>
</dbReference>
<dbReference type="InterPro" id="IPR028098">
    <property type="entry name" value="Glyco_trans_4-like_N"/>
</dbReference>
<evidence type="ECO:0000259" key="2">
    <source>
        <dbReference type="Pfam" id="PF13439"/>
    </source>
</evidence>
<dbReference type="Pfam" id="PF13439">
    <property type="entry name" value="Glyco_transf_4"/>
    <property type="match status" value="1"/>
</dbReference>
<keyword evidence="4" id="KW-1185">Reference proteome</keyword>
<feature type="domain" description="Glycosyltransferase subfamily 4-like N-terminal" evidence="2">
    <location>
        <begin position="23"/>
        <end position="174"/>
    </location>
</feature>
<gene>
    <name evidence="3" type="ORF">ORQ98_08085</name>
</gene>
<feature type="domain" description="Glycosyl transferase family 1" evidence="1">
    <location>
        <begin position="183"/>
        <end position="335"/>
    </location>
</feature>
<proteinExistence type="predicted"/>
<dbReference type="SUPFAM" id="SSF53756">
    <property type="entry name" value="UDP-Glycosyltransferase/glycogen phosphorylase"/>
    <property type="match status" value="1"/>
</dbReference>
<protein>
    <submittedName>
        <fullName evidence="3">Glycosyltransferase</fullName>
    </submittedName>
</protein>
<evidence type="ECO:0000259" key="1">
    <source>
        <dbReference type="Pfam" id="PF00534"/>
    </source>
</evidence>
<evidence type="ECO:0000313" key="4">
    <source>
        <dbReference type="Proteomes" id="UP001528823"/>
    </source>
</evidence>
<dbReference type="PANTHER" id="PTHR12526">
    <property type="entry name" value="GLYCOSYLTRANSFERASE"/>
    <property type="match status" value="1"/>
</dbReference>
<dbReference type="InterPro" id="IPR001296">
    <property type="entry name" value="Glyco_trans_1"/>
</dbReference>
<dbReference type="Pfam" id="PF00534">
    <property type="entry name" value="Glycos_transf_1"/>
    <property type="match status" value="1"/>
</dbReference>
<comment type="caution">
    <text evidence="3">The sequence shown here is derived from an EMBL/GenBank/DDBJ whole genome shotgun (WGS) entry which is preliminary data.</text>
</comment>
<organism evidence="3 4">
    <name type="scientific">Spartinivicinus poritis</name>
    <dbReference type="NCBI Taxonomy" id="2994640"/>
    <lineage>
        <taxon>Bacteria</taxon>
        <taxon>Pseudomonadati</taxon>
        <taxon>Pseudomonadota</taxon>
        <taxon>Gammaproteobacteria</taxon>
        <taxon>Oceanospirillales</taxon>
        <taxon>Zooshikellaceae</taxon>
        <taxon>Spartinivicinus</taxon>
    </lineage>
</organism>
<dbReference type="Proteomes" id="UP001528823">
    <property type="component" value="Unassembled WGS sequence"/>
</dbReference>
<accession>A0ABT5U6C1</accession>
<sequence>MTRHKILQLQPKYYIRTSDLHEEIVKGLPKDKFEVTSAYFSGKPKHGDMLSVSEHVKYFGLTKKQMRGFRLKAIYSIWKYCRKKAFDSLVVHRFKPFDVMLIANKLLKIPNCISVVHGIGDFDRPFRRWMTNLFFDKRWTIIAVSNSVKEYLLGSCSCLSEEDVKVITNAIDLNYIESRFLTRAEARQELRLADDQIVIGTIGRLVKVKGQSYLIKAFKKITNKYDNARLVIIGGGQLEHSLKEQAVALGIKDQVVFPGEVYNAFRYLKAFDYFVLPSLEEGMPLVIFEAMIAKLPIIATKVGGIPDVLDGYGILIDPTSTNQLETALAQQLSMNKVDISNMCLKAYEYVKNCHSVEKYRAEYREVISREK</sequence>
<dbReference type="EMBL" id="JAPMOU010000007">
    <property type="protein sequence ID" value="MDE1461928.1"/>
    <property type="molecule type" value="Genomic_DNA"/>
</dbReference>
<dbReference type="RefSeq" id="WP_274688287.1">
    <property type="nucleotide sequence ID" value="NZ_JAPMOU010000007.1"/>
</dbReference>
<name>A0ABT5U6C1_9GAMM</name>
<dbReference type="Gene3D" id="3.40.50.2000">
    <property type="entry name" value="Glycogen Phosphorylase B"/>
    <property type="match status" value="2"/>
</dbReference>